<proteinExistence type="predicted"/>
<name>A0A7C1GNT0_9BACT</name>
<sequence>MKRISLLLVLFVFSMIALGQSEFMIPMNTEDFGLRGPVKSAKILYPENEMDLGVDEEFVLSGYSVLSFNENGSLVSQIEYDKDGNEQSAILFNYDTDGKLLSVSGRENGVEENVDEIKVENGRIAGIIVEDSEGDSNLVMEYDEAGRLIAQKISGMSEGQEIEMTISMKYDDNGNLVEESFGMMGMVLTKTVFEYNDKNQSVRELEYMYMFAEPGSEPEPIESILEYNEMGDVVLRVSDSAFGEEKEAVVYEYEYDSMGNYIHKVAYYVMDIAELQNENWKETAMIEEEETREIEYY</sequence>
<evidence type="ECO:0000313" key="1">
    <source>
        <dbReference type="EMBL" id="HDP76762.1"/>
    </source>
</evidence>
<protein>
    <submittedName>
        <fullName evidence="1">Membrane-binding protein</fullName>
    </submittedName>
</protein>
<dbReference type="Gene3D" id="2.180.10.10">
    <property type="entry name" value="RHS repeat-associated core"/>
    <property type="match status" value="1"/>
</dbReference>
<dbReference type="AlphaFoldDB" id="A0A7C1GNT0"/>
<gene>
    <name evidence="1" type="ORF">ENN47_00970</name>
</gene>
<accession>A0A7C1GNT0</accession>
<dbReference type="EMBL" id="DSBT01000031">
    <property type="protein sequence ID" value="HDP76762.1"/>
    <property type="molecule type" value="Genomic_DNA"/>
</dbReference>
<reference evidence="1" key="1">
    <citation type="journal article" date="2020" name="mSystems">
        <title>Genome- and Community-Level Interaction Insights into Carbon Utilization and Element Cycling Functions of Hydrothermarchaeota in Hydrothermal Sediment.</title>
        <authorList>
            <person name="Zhou Z."/>
            <person name="Liu Y."/>
            <person name="Xu W."/>
            <person name="Pan J."/>
            <person name="Luo Z.H."/>
            <person name="Li M."/>
        </authorList>
    </citation>
    <scope>NUCLEOTIDE SEQUENCE [LARGE SCALE GENOMIC DNA]</scope>
    <source>
        <strain evidence="1">SpSt-1179</strain>
    </source>
</reference>
<dbReference type="Proteomes" id="UP000886198">
    <property type="component" value="Unassembled WGS sequence"/>
</dbReference>
<comment type="caution">
    <text evidence="1">The sequence shown here is derived from an EMBL/GenBank/DDBJ whole genome shotgun (WGS) entry which is preliminary data.</text>
</comment>
<organism evidence="1">
    <name type="scientific">Mesotoga infera</name>
    <dbReference type="NCBI Taxonomy" id="1236046"/>
    <lineage>
        <taxon>Bacteria</taxon>
        <taxon>Thermotogati</taxon>
        <taxon>Thermotogota</taxon>
        <taxon>Thermotogae</taxon>
        <taxon>Kosmotogales</taxon>
        <taxon>Kosmotogaceae</taxon>
        <taxon>Mesotoga</taxon>
    </lineage>
</organism>